<reference evidence="1 2" key="1">
    <citation type="submission" date="2023-10" db="EMBL/GenBank/DDBJ databases">
        <title>Niallia locisalis sp.nov. isolated from a salt pond sample.</title>
        <authorList>
            <person name="Li X.-J."/>
            <person name="Dong L."/>
        </authorList>
    </citation>
    <scope>NUCLEOTIDE SEQUENCE [LARGE SCALE GENOMIC DNA]</scope>
    <source>
        <strain evidence="1 2">DSM 29761</strain>
    </source>
</reference>
<dbReference type="EMBL" id="CP137640">
    <property type="protein sequence ID" value="WVX79765.1"/>
    <property type="molecule type" value="Genomic_DNA"/>
</dbReference>
<proteinExistence type="predicted"/>
<accession>A0ABZ2CB97</accession>
<keyword evidence="2" id="KW-1185">Reference proteome</keyword>
<gene>
    <name evidence="1" type="ORF">R4Z09_21110</name>
</gene>
<evidence type="ECO:0000313" key="2">
    <source>
        <dbReference type="Proteomes" id="UP001357223"/>
    </source>
</evidence>
<name>A0ABZ2CB97_9BACI</name>
<sequence>MLDLTEEKIFTKVKATNITSEPIPYVGFSGCDPGISARLSAVAEDGSVKPGSKWRMTGSCTPEVPLYSLQPGASIEVVEVL</sequence>
<dbReference type="Proteomes" id="UP001357223">
    <property type="component" value="Chromosome"/>
</dbReference>
<dbReference type="RefSeq" id="WP_338448696.1">
    <property type="nucleotide sequence ID" value="NZ_CP137640.1"/>
</dbReference>
<evidence type="ECO:0000313" key="1">
    <source>
        <dbReference type="EMBL" id="WVX79765.1"/>
    </source>
</evidence>
<evidence type="ECO:0008006" key="3">
    <source>
        <dbReference type="Google" id="ProtNLM"/>
    </source>
</evidence>
<protein>
    <recommendedName>
        <fullName evidence="3">MSP domain-containing protein</fullName>
    </recommendedName>
</protein>
<organism evidence="1 2">
    <name type="scientific">Niallia oryzisoli</name>
    <dbReference type="NCBI Taxonomy" id="1737571"/>
    <lineage>
        <taxon>Bacteria</taxon>
        <taxon>Bacillati</taxon>
        <taxon>Bacillota</taxon>
        <taxon>Bacilli</taxon>
        <taxon>Bacillales</taxon>
        <taxon>Bacillaceae</taxon>
        <taxon>Niallia</taxon>
    </lineage>
</organism>